<keyword evidence="1" id="KW-0812">Transmembrane</keyword>
<dbReference type="EMBL" id="CP139781">
    <property type="protein sequence ID" value="WRQ89952.1"/>
    <property type="molecule type" value="Genomic_DNA"/>
</dbReference>
<gene>
    <name evidence="2" type="ORF">K1X11_011085</name>
</gene>
<sequence length="109" mass="11110">MKTFLITLLKIAVVALVFWWLLHNAPALIMPVIGAFVLAVVLTGIGALAAVVGLGVGLTVIVALLGVAFAVMAALTPLWLPVLAIVGLVALCRPKRGNGNPPPTPTAAV</sequence>
<proteinExistence type="predicted"/>
<evidence type="ECO:0000313" key="3">
    <source>
        <dbReference type="Proteomes" id="UP000738431"/>
    </source>
</evidence>
<evidence type="ECO:0000313" key="2">
    <source>
        <dbReference type="EMBL" id="WRQ89952.1"/>
    </source>
</evidence>
<evidence type="ECO:0000256" key="1">
    <source>
        <dbReference type="SAM" id="Phobius"/>
    </source>
</evidence>
<keyword evidence="1" id="KW-1133">Transmembrane helix</keyword>
<protein>
    <recommendedName>
        <fullName evidence="4">Phage holin family protein</fullName>
    </recommendedName>
</protein>
<name>A0ABZ1CE41_9BACT</name>
<feature type="transmembrane region" description="Helical" evidence="1">
    <location>
        <begin position="6"/>
        <end position="22"/>
    </location>
</feature>
<keyword evidence="3" id="KW-1185">Reference proteome</keyword>
<feature type="transmembrane region" description="Helical" evidence="1">
    <location>
        <begin position="58"/>
        <end position="91"/>
    </location>
</feature>
<reference evidence="2 3" key="1">
    <citation type="submission" date="2021-08" db="EMBL/GenBank/DDBJ databases">
        <authorList>
            <person name="Zhang D."/>
            <person name="Zhang A."/>
            <person name="Wang L."/>
        </authorList>
    </citation>
    <scope>NUCLEOTIDE SEQUENCE [LARGE SCALE GENOMIC DNA]</scope>
    <source>
        <strain evidence="2 3">WL0086</strain>
    </source>
</reference>
<organism evidence="2 3">
    <name type="scientific">Actomonas aquatica</name>
    <dbReference type="NCBI Taxonomy" id="2866162"/>
    <lineage>
        <taxon>Bacteria</taxon>
        <taxon>Pseudomonadati</taxon>
        <taxon>Verrucomicrobiota</taxon>
        <taxon>Opitutia</taxon>
        <taxon>Opitutales</taxon>
        <taxon>Opitutaceae</taxon>
        <taxon>Actomonas</taxon>
    </lineage>
</organism>
<reference evidence="2 3" key="2">
    <citation type="submission" date="2023-12" db="EMBL/GenBank/DDBJ databases">
        <title>Description of an unclassified Opitutus bacterium of Verrucomicrobiota.</title>
        <authorList>
            <person name="Zhang D.-F."/>
        </authorList>
    </citation>
    <scope>NUCLEOTIDE SEQUENCE [LARGE SCALE GENOMIC DNA]</scope>
    <source>
        <strain evidence="2 3">WL0086</strain>
    </source>
</reference>
<accession>A0ABZ1CE41</accession>
<keyword evidence="1" id="KW-0472">Membrane</keyword>
<dbReference type="Proteomes" id="UP000738431">
    <property type="component" value="Chromosome"/>
</dbReference>
<feature type="transmembrane region" description="Helical" evidence="1">
    <location>
        <begin position="29"/>
        <end position="52"/>
    </location>
</feature>
<evidence type="ECO:0008006" key="4">
    <source>
        <dbReference type="Google" id="ProtNLM"/>
    </source>
</evidence>
<dbReference type="RefSeq" id="WP_221032123.1">
    <property type="nucleotide sequence ID" value="NZ_CP139781.1"/>
</dbReference>